<name>A0A2T2N1D8_CORCC</name>
<keyword evidence="2" id="KW-1185">Reference proteome</keyword>
<proteinExistence type="predicted"/>
<dbReference type="EMBL" id="KZ678188">
    <property type="protein sequence ID" value="PSN58858.1"/>
    <property type="molecule type" value="Genomic_DNA"/>
</dbReference>
<sequence>FYNIKLELSLIEFSFSADFTKPVFLAIVLLNNNKIFSYFKKVIVISAVYPRLVKSLYFNI</sequence>
<dbReference type="AlphaFoldDB" id="A0A2T2N1D8"/>
<dbReference type="Proteomes" id="UP000240883">
    <property type="component" value="Unassembled WGS sequence"/>
</dbReference>
<dbReference type="OrthoDB" id="2306559at2759"/>
<protein>
    <submittedName>
        <fullName evidence="1">Uncharacterized protein</fullName>
    </submittedName>
</protein>
<dbReference type="STRING" id="1448308.A0A2T2N1D8"/>
<evidence type="ECO:0000313" key="2">
    <source>
        <dbReference type="Proteomes" id="UP000240883"/>
    </source>
</evidence>
<evidence type="ECO:0000313" key="1">
    <source>
        <dbReference type="EMBL" id="PSN58858.1"/>
    </source>
</evidence>
<accession>A0A2T2N1D8</accession>
<feature type="non-terminal residue" evidence="1">
    <location>
        <position position="1"/>
    </location>
</feature>
<gene>
    <name evidence="1" type="ORF">BS50DRAFT_509657</name>
</gene>
<reference evidence="1 2" key="1">
    <citation type="journal article" date="2018" name="Front. Microbiol.">
        <title>Genome-Wide Analysis of Corynespora cassiicola Leaf Fall Disease Putative Effectors.</title>
        <authorList>
            <person name="Lopez D."/>
            <person name="Ribeiro S."/>
            <person name="Label P."/>
            <person name="Fumanal B."/>
            <person name="Venisse J.S."/>
            <person name="Kohler A."/>
            <person name="de Oliveira R.R."/>
            <person name="Labutti K."/>
            <person name="Lipzen A."/>
            <person name="Lail K."/>
            <person name="Bauer D."/>
            <person name="Ohm R.A."/>
            <person name="Barry K.W."/>
            <person name="Spatafora J."/>
            <person name="Grigoriev I.V."/>
            <person name="Martin F.M."/>
            <person name="Pujade-Renaud V."/>
        </authorList>
    </citation>
    <scope>NUCLEOTIDE SEQUENCE [LARGE SCALE GENOMIC DNA]</scope>
    <source>
        <strain evidence="1 2">Philippines</strain>
    </source>
</reference>
<organism evidence="1 2">
    <name type="scientific">Corynespora cassiicola Philippines</name>
    <dbReference type="NCBI Taxonomy" id="1448308"/>
    <lineage>
        <taxon>Eukaryota</taxon>
        <taxon>Fungi</taxon>
        <taxon>Dikarya</taxon>
        <taxon>Ascomycota</taxon>
        <taxon>Pezizomycotina</taxon>
        <taxon>Dothideomycetes</taxon>
        <taxon>Pleosporomycetidae</taxon>
        <taxon>Pleosporales</taxon>
        <taxon>Corynesporascaceae</taxon>
        <taxon>Corynespora</taxon>
    </lineage>
</organism>